<evidence type="ECO:0000256" key="1">
    <source>
        <dbReference type="SAM" id="MobiDB-lite"/>
    </source>
</evidence>
<protein>
    <submittedName>
        <fullName evidence="2">Uncharacterized protein</fullName>
    </submittedName>
</protein>
<accession>A0A1R3GKC2</accession>
<gene>
    <name evidence="2" type="ORF">COLO4_34552</name>
</gene>
<organism evidence="2 3">
    <name type="scientific">Corchorus olitorius</name>
    <dbReference type="NCBI Taxonomy" id="93759"/>
    <lineage>
        <taxon>Eukaryota</taxon>
        <taxon>Viridiplantae</taxon>
        <taxon>Streptophyta</taxon>
        <taxon>Embryophyta</taxon>
        <taxon>Tracheophyta</taxon>
        <taxon>Spermatophyta</taxon>
        <taxon>Magnoliopsida</taxon>
        <taxon>eudicotyledons</taxon>
        <taxon>Gunneridae</taxon>
        <taxon>Pentapetalae</taxon>
        <taxon>rosids</taxon>
        <taxon>malvids</taxon>
        <taxon>Malvales</taxon>
        <taxon>Malvaceae</taxon>
        <taxon>Grewioideae</taxon>
        <taxon>Apeibeae</taxon>
        <taxon>Corchorus</taxon>
    </lineage>
</organism>
<feature type="compositionally biased region" description="Basic and acidic residues" evidence="1">
    <location>
        <begin position="46"/>
        <end position="62"/>
    </location>
</feature>
<reference evidence="3" key="1">
    <citation type="submission" date="2013-09" db="EMBL/GenBank/DDBJ databases">
        <title>Corchorus olitorius genome sequencing.</title>
        <authorList>
            <person name="Alam M."/>
            <person name="Haque M.S."/>
            <person name="Islam M.S."/>
            <person name="Emdad E.M."/>
            <person name="Islam M.M."/>
            <person name="Ahmed B."/>
            <person name="Halim A."/>
            <person name="Hossen Q.M.M."/>
            <person name="Hossain M.Z."/>
            <person name="Ahmed R."/>
            <person name="Khan M.M."/>
            <person name="Islam R."/>
            <person name="Rashid M.M."/>
            <person name="Khan S.A."/>
            <person name="Rahman M.S."/>
            <person name="Alam M."/>
            <person name="Yahiya A.S."/>
            <person name="Khan M.S."/>
            <person name="Azam M.S."/>
            <person name="Haque T."/>
            <person name="Lashkar M.Z.H."/>
            <person name="Akhand A.I."/>
            <person name="Morshed G."/>
            <person name="Roy S."/>
            <person name="Uddin K.S."/>
            <person name="Rabeya T."/>
            <person name="Hossain A.S."/>
            <person name="Chowdhury A."/>
            <person name="Snigdha A.R."/>
            <person name="Mortoza M.S."/>
            <person name="Matin S.A."/>
            <person name="Hoque S.M.E."/>
            <person name="Islam M.K."/>
            <person name="Roy D.K."/>
            <person name="Haider R."/>
            <person name="Moosa M.M."/>
            <person name="Elias S.M."/>
            <person name="Hasan A.M."/>
            <person name="Jahan S."/>
            <person name="Shafiuddin M."/>
            <person name="Mahmood N."/>
            <person name="Shommy N.S."/>
        </authorList>
    </citation>
    <scope>NUCLEOTIDE SEQUENCE [LARGE SCALE GENOMIC DNA]</scope>
    <source>
        <strain evidence="3">cv. O-4</strain>
    </source>
</reference>
<dbReference type="EMBL" id="AWUE01022410">
    <property type="protein sequence ID" value="OMO58538.1"/>
    <property type="molecule type" value="Genomic_DNA"/>
</dbReference>
<sequence>MSRPLVVEAIETEKASTLSCVSRRDNLISFCEIENQRNRRSGGIKIQEREIGENPREERDIT</sequence>
<name>A0A1R3GKC2_9ROSI</name>
<feature type="region of interest" description="Disordered" evidence="1">
    <location>
        <begin position="39"/>
        <end position="62"/>
    </location>
</feature>
<dbReference type="AlphaFoldDB" id="A0A1R3GKC2"/>
<comment type="caution">
    <text evidence="2">The sequence shown here is derived from an EMBL/GenBank/DDBJ whole genome shotgun (WGS) entry which is preliminary data.</text>
</comment>
<evidence type="ECO:0000313" key="2">
    <source>
        <dbReference type="EMBL" id="OMO58538.1"/>
    </source>
</evidence>
<dbReference type="Proteomes" id="UP000187203">
    <property type="component" value="Unassembled WGS sequence"/>
</dbReference>
<proteinExistence type="predicted"/>
<keyword evidence="3" id="KW-1185">Reference proteome</keyword>
<evidence type="ECO:0000313" key="3">
    <source>
        <dbReference type="Proteomes" id="UP000187203"/>
    </source>
</evidence>